<evidence type="ECO:0000313" key="2">
    <source>
        <dbReference type="Proteomes" id="UP000221580"/>
    </source>
</evidence>
<proteinExistence type="predicted"/>
<reference evidence="1 2" key="2">
    <citation type="submission" date="2017-10" db="EMBL/GenBank/DDBJ databases">
        <title>Bacterial endophytes that colonize and modify switchgrass growth.</title>
        <authorList>
            <person name="Debolt S."/>
        </authorList>
    </citation>
    <scope>NUCLEOTIDE SEQUENCE [LARGE SCALE GENOMIC DNA]</scope>
    <source>
        <strain evidence="1 2">A2-S9</strain>
    </source>
</reference>
<organism evidence="1 2">
    <name type="scientific">Pseudomonas poae</name>
    <dbReference type="NCBI Taxonomy" id="200451"/>
    <lineage>
        <taxon>Bacteria</taxon>
        <taxon>Pseudomonadati</taxon>
        <taxon>Pseudomonadota</taxon>
        <taxon>Gammaproteobacteria</taxon>
        <taxon>Pseudomonadales</taxon>
        <taxon>Pseudomonadaceae</taxon>
        <taxon>Pseudomonas</taxon>
    </lineage>
</organism>
<reference evidence="1 2" key="1">
    <citation type="submission" date="2017-09" db="EMBL/GenBank/DDBJ databases">
        <authorList>
            <person name="DeBolt S."/>
            <person name="Huntemann M."/>
            <person name="Clum A."/>
            <person name="Pillay M."/>
            <person name="Palaniappan K."/>
            <person name="Varghese N."/>
            <person name="Mikhailova N."/>
            <person name="Stamatis D."/>
            <person name="Reddy T."/>
            <person name="Daum C."/>
            <person name="Shapiro N."/>
            <person name="Ivanova N."/>
            <person name="Kyrpides N."/>
            <person name="Woyke T."/>
        </authorList>
    </citation>
    <scope>NUCLEOTIDE SEQUENCE [LARGE SCALE GENOMIC DNA]</scope>
    <source>
        <strain evidence="1 2">A2-S9</strain>
    </source>
</reference>
<dbReference type="InterPro" id="IPR014937">
    <property type="entry name" value="DUF1810"/>
</dbReference>
<dbReference type="SUPFAM" id="SSF140736">
    <property type="entry name" value="Rv1873-like"/>
    <property type="match status" value="1"/>
</dbReference>
<name>A0A7Z1GWV5_9PSED</name>
<dbReference type="EMBL" id="PDJN01000001">
    <property type="protein sequence ID" value="PFG72377.1"/>
    <property type="molecule type" value="Genomic_DNA"/>
</dbReference>
<dbReference type="Gene3D" id="1.25.40.380">
    <property type="entry name" value="Protein of unknown function DUF1810"/>
    <property type="match status" value="1"/>
</dbReference>
<dbReference type="Proteomes" id="UP000221580">
    <property type="component" value="Unassembled WGS sequence"/>
</dbReference>
<dbReference type="RefSeq" id="WP_092359112.1">
    <property type="nucleotide sequence ID" value="NZ_PDJN01000001.1"/>
</dbReference>
<dbReference type="AlphaFoldDB" id="A0A7Z1GWV5"/>
<accession>A0A7Z1GWV5</accession>
<comment type="caution">
    <text evidence="1">The sequence shown here is derived from an EMBL/GenBank/DDBJ whole genome shotgun (WGS) entry which is preliminary data.</text>
</comment>
<dbReference type="InterPro" id="IPR036287">
    <property type="entry name" value="Rv1873-like_sf"/>
</dbReference>
<sequence>MKQSLERFVLAQASQFEAALNELEHGKKDGHWMWFIFPQLRGLGSSEKATYYGLQGAAEARDYLQHPILGPRLARATRAVLDAAVPLEELLGDVDALKFASCMTLFAAVTDAGSLYAQARDGLSGVDEKTRMILNQQENGHD</sequence>
<gene>
    <name evidence="1" type="ORF">DM05_2768</name>
</gene>
<protein>
    <submittedName>
        <fullName evidence="1">Uncharacterized protein (DUF1810 family)</fullName>
    </submittedName>
</protein>
<evidence type="ECO:0000313" key="1">
    <source>
        <dbReference type="EMBL" id="PFG72377.1"/>
    </source>
</evidence>
<dbReference type="Pfam" id="PF08837">
    <property type="entry name" value="DUF1810"/>
    <property type="match status" value="1"/>
</dbReference>